<comment type="similarity">
    <text evidence="1 2">Belongs to the complex I subunit 6 family.</text>
</comment>
<gene>
    <name evidence="3" type="ORF">PX52LOC_03992</name>
</gene>
<keyword evidence="2" id="KW-0874">Quinone</keyword>
<dbReference type="RefSeq" id="WP_149111674.1">
    <property type="nucleotide sequence ID" value="NZ_CP042425.1"/>
</dbReference>
<dbReference type="PANTHER" id="PTHR33269:SF17">
    <property type="entry name" value="NADH-UBIQUINONE OXIDOREDUCTASE CHAIN 6"/>
    <property type="match status" value="1"/>
</dbReference>
<dbReference type="Gene3D" id="1.20.120.1200">
    <property type="entry name" value="NADH-ubiquinone/plastoquinone oxidoreductase chain 6, subunit NuoJ"/>
    <property type="match status" value="2"/>
</dbReference>
<evidence type="ECO:0000256" key="1">
    <source>
        <dbReference type="ARBA" id="ARBA00005698"/>
    </source>
</evidence>
<dbReference type="Pfam" id="PF00499">
    <property type="entry name" value="Oxidored_q3"/>
    <property type="match status" value="1"/>
</dbReference>
<feature type="transmembrane region" description="Helical" evidence="2">
    <location>
        <begin position="12"/>
        <end position="31"/>
    </location>
</feature>
<keyword evidence="2" id="KW-0812">Transmembrane</keyword>
<feature type="transmembrane region" description="Helical" evidence="2">
    <location>
        <begin position="38"/>
        <end position="58"/>
    </location>
</feature>
<dbReference type="InterPro" id="IPR042106">
    <property type="entry name" value="Nuo/plastoQ_OxRdtase_6_NuoJ"/>
</dbReference>
<protein>
    <recommendedName>
        <fullName evidence="2">NADH-quinone oxidoreductase subunit J</fullName>
        <ecNumber evidence="2">7.1.1.-</ecNumber>
    </recommendedName>
</protein>
<dbReference type="OrthoDB" id="289972at2"/>
<feature type="transmembrane region" description="Helical" evidence="2">
    <location>
        <begin position="158"/>
        <end position="177"/>
    </location>
</feature>
<dbReference type="AlphaFoldDB" id="A0A5C1AGA3"/>
<dbReference type="EMBL" id="CP042425">
    <property type="protein sequence ID" value="QEL17016.1"/>
    <property type="molecule type" value="Genomic_DNA"/>
</dbReference>
<comment type="caution">
    <text evidence="2">Lacks conserved residue(s) required for the propagation of feature annotation.</text>
</comment>
<comment type="function">
    <text evidence="2">NDH-1 shuttles electrons from NADH, via FMN and iron-sulfur (Fe-S) centers, to quinones in the respiratory chain. Couples the redox reaction to proton translocation (for every two electrons transferred, four hydrogen ions are translocated across the cytoplasmic membrane), and thus conserves the redox energy in a proton gradient.</text>
</comment>
<organism evidence="3 4">
    <name type="scientific">Limnoglobus roseus</name>
    <dbReference type="NCBI Taxonomy" id="2598579"/>
    <lineage>
        <taxon>Bacteria</taxon>
        <taxon>Pseudomonadati</taxon>
        <taxon>Planctomycetota</taxon>
        <taxon>Planctomycetia</taxon>
        <taxon>Gemmatales</taxon>
        <taxon>Gemmataceae</taxon>
        <taxon>Limnoglobus</taxon>
    </lineage>
</organism>
<dbReference type="EC" id="7.1.1.-" evidence="2"/>
<dbReference type="KEGG" id="lrs:PX52LOC_03992"/>
<sequence length="375" mass="39439">MNLFAATTAGNAVSQLATGVILGALAFYWLLPRPKGRSVAFGTFAAIASAVVLVSWVVRQFGDPARDTVGQVLFWLFSGGAVLFAAIFVSQRNPARGAIAFAFVIVSVCGLFLLLAAPFLMAATIVIYAGAIIVTFLFVLMLSHTGEMADENDRSREPLLGSLAGFAFLGLVLLAMYQSSPTAVAEAGRPEQKLPARPVTAEERAELLSLATDLQLAAAAKTKDELHERTKDLRDRFADIVGIPPSAPESGERTNAAHSIPDRLAIARDPQAIAIARQAEDLRSAVRQTLNQVENTTLKANPTAADMAAAVKGLANLREKAVLLAGRGELPARNVANIGYSLYTDYLLAVEMAGSILLVATIGAVAIAGRKGAAA</sequence>
<comment type="catalytic activity">
    <reaction evidence="2">
        <text>a quinone + NADH + 5 H(+)(in) = a quinol + NAD(+) + 4 H(+)(out)</text>
        <dbReference type="Rhea" id="RHEA:57888"/>
        <dbReference type="ChEBI" id="CHEBI:15378"/>
        <dbReference type="ChEBI" id="CHEBI:24646"/>
        <dbReference type="ChEBI" id="CHEBI:57540"/>
        <dbReference type="ChEBI" id="CHEBI:57945"/>
        <dbReference type="ChEBI" id="CHEBI:132124"/>
    </reaction>
</comment>
<keyword evidence="2" id="KW-0472">Membrane</keyword>
<feature type="transmembrane region" description="Helical" evidence="2">
    <location>
        <begin position="70"/>
        <end position="90"/>
    </location>
</feature>
<feature type="transmembrane region" description="Helical" evidence="2">
    <location>
        <begin position="97"/>
        <end position="119"/>
    </location>
</feature>
<dbReference type="PANTHER" id="PTHR33269">
    <property type="entry name" value="NADH-UBIQUINONE OXIDOREDUCTASE CHAIN 6"/>
    <property type="match status" value="1"/>
</dbReference>
<reference evidence="4" key="1">
    <citation type="submission" date="2019-08" db="EMBL/GenBank/DDBJ databases">
        <title>Limnoglobus roseus gen. nov., sp. nov., a novel freshwater planctomycete with a giant genome from the family Gemmataceae.</title>
        <authorList>
            <person name="Kulichevskaya I.S."/>
            <person name="Naumoff D.G."/>
            <person name="Miroshnikov K."/>
            <person name="Ivanova A."/>
            <person name="Philippov D.A."/>
            <person name="Hakobyan A."/>
            <person name="Rijpstra I.C."/>
            <person name="Sinninghe Damste J.S."/>
            <person name="Liesack W."/>
            <person name="Dedysh S.N."/>
        </authorList>
    </citation>
    <scope>NUCLEOTIDE SEQUENCE [LARGE SCALE GENOMIC DNA]</scope>
    <source>
        <strain evidence="4">PX52</strain>
    </source>
</reference>
<evidence type="ECO:0000313" key="3">
    <source>
        <dbReference type="EMBL" id="QEL17016.1"/>
    </source>
</evidence>
<feature type="transmembrane region" description="Helical" evidence="2">
    <location>
        <begin position="346"/>
        <end position="369"/>
    </location>
</feature>
<keyword evidence="2" id="KW-1003">Cell membrane</keyword>
<evidence type="ECO:0000313" key="4">
    <source>
        <dbReference type="Proteomes" id="UP000324974"/>
    </source>
</evidence>
<evidence type="ECO:0000256" key="2">
    <source>
        <dbReference type="RuleBase" id="RU004429"/>
    </source>
</evidence>
<name>A0A5C1AGA3_9BACT</name>
<proteinExistence type="inferred from homology"/>
<keyword evidence="4" id="KW-1185">Reference proteome</keyword>
<dbReference type="GO" id="GO:0048038">
    <property type="term" value="F:quinone binding"/>
    <property type="evidence" value="ECO:0007669"/>
    <property type="project" value="UniProtKB-UniRule"/>
</dbReference>
<dbReference type="GO" id="GO:0008137">
    <property type="term" value="F:NADH dehydrogenase (ubiquinone) activity"/>
    <property type="evidence" value="ECO:0007669"/>
    <property type="project" value="UniProtKB-UniRule"/>
</dbReference>
<comment type="subcellular location">
    <subcellularLocation>
        <location evidence="2">Cell membrane</location>
        <topology evidence="2">Multi-pass membrane protein</topology>
    </subcellularLocation>
</comment>
<keyword evidence="2" id="KW-1133">Transmembrane helix</keyword>
<accession>A0A5C1AGA3</accession>
<dbReference type="GO" id="GO:0005886">
    <property type="term" value="C:plasma membrane"/>
    <property type="evidence" value="ECO:0007669"/>
    <property type="project" value="UniProtKB-SubCell"/>
</dbReference>
<dbReference type="Proteomes" id="UP000324974">
    <property type="component" value="Chromosome"/>
</dbReference>
<keyword evidence="2" id="KW-0520">NAD</keyword>
<feature type="transmembrane region" description="Helical" evidence="2">
    <location>
        <begin position="125"/>
        <end position="146"/>
    </location>
</feature>
<dbReference type="InterPro" id="IPR001457">
    <property type="entry name" value="NADH_UbQ/plastoQ_OxRdtase_su6"/>
</dbReference>